<dbReference type="Proteomes" id="UP000442714">
    <property type="component" value="Unassembled WGS sequence"/>
</dbReference>
<evidence type="ECO:0008006" key="3">
    <source>
        <dbReference type="Google" id="ProtNLM"/>
    </source>
</evidence>
<evidence type="ECO:0000313" key="1">
    <source>
        <dbReference type="EMBL" id="MXO90101.1"/>
    </source>
</evidence>
<evidence type="ECO:0000313" key="2">
    <source>
        <dbReference type="Proteomes" id="UP000442714"/>
    </source>
</evidence>
<name>A0A844ZP01_9SPHN</name>
<dbReference type="RefSeq" id="WP_160603584.1">
    <property type="nucleotide sequence ID" value="NZ_WTYX01000001.1"/>
</dbReference>
<dbReference type="Pfam" id="PF13759">
    <property type="entry name" value="2OG-FeII_Oxy_5"/>
    <property type="match status" value="1"/>
</dbReference>
<dbReference type="EMBL" id="WTYX01000001">
    <property type="protein sequence ID" value="MXO90101.1"/>
    <property type="molecule type" value="Genomic_DNA"/>
</dbReference>
<keyword evidence="2" id="KW-1185">Reference proteome</keyword>
<dbReference type="NCBIfam" id="TIGR02466">
    <property type="entry name" value="TIGR02466 family protein"/>
    <property type="match status" value="1"/>
</dbReference>
<accession>A0A844ZP01</accession>
<gene>
    <name evidence="1" type="ORF">GRI41_04645</name>
</gene>
<protein>
    <recommendedName>
        <fullName evidence="3">Fe2OG dioxygenase domain-containing protein</fullName>
    </recommendedName>
</protein>
<comment type="caution">
    <text evidence="1">The sequence shown here is derived from an EMBL/GenBank/DDBJ whole genome shotgun (WGS) entry which is preliminary data.</text>
</comment>
<dbReference type="InterPro" id="IPR012668">
    <property type="entry name" value="CHP02466"/>
</dbReference>
<sequence length="213" mass="23496">MGETRHFFTTPFVIDQLASAEGLAMLRQAVDEERQRDAAGVQISNINGWHSNTNMIEWGGEAARALAYKAMQMADDQTVDAKSPENSRFDWIPEMWANVSEQGSANQYHTHPGSFWSAVAYLDDGYGSSDEAGLGGELQLLDPRMPMIRMTAPDLRLLDASGQAQQTEISIRPKTGMIVLFPSWLQHAVRPFQGPGTRISIAINLVPALKPPQ</sequence>
<reference evidence="1 2" key="1">
    <citation type="submission" date="2019-12" db="EMBL/GenBank/DDBJ databases">
        <title>Genomic-based taxomic classification of the family Erythrobacteraceae.</title>
        <authorList>
            <person name="Xu L."/>
        </authorList>
    </citation>
    <scope>NUCLEOTIDE SEQUENCE [LARGE SCALE GENOMIC DNA]</scope>
    <source>
        <strain evidence="1 2">KCTC 52763</strain>
    </source>
</reference>
<organism evidence="1 2">
    <name type="scientific">Pontixanthobacter aquaemixtae</name>
    <dbReference type="NCBI Taxonomy" id="1958940"/>
    <lineage>
        <taxon>Bacteria</taxon>
        <taxon>Pseudomonadati</taxon>
        <taxon>Pseudomonadota</taxon>
        <taxon>Alphaproteobacteria</taxon>
        <taxon>Sphingomonadales</taxon>
        <taxon>Erythrobacteraceae</taxon>
        <taxon>Pontixanthobacter</taxon>
    </lineage>
</organism>
<dbReference type="AlphaFoldDB" id="A0A844ZP01"/>
<proteinExistence type="predicted"/>
<dbReference type="Gene3D" id="2.60.120.620">
    <property type="entry name" value="q2cbj1_9rhob like domain"/>
    <property type="match status" value="1"/>
</dbReference>
<dbReference type="OrthoDB" id="9783136at2"/>